<evidence type="ECO:0000256" key="14">
    <source>
        <dbReference type="ARBA" id="ARBA00023128"/>
    </source>
</evidence>
<dbReference type="PANTHER" id="PTHR16222">
    <property type="entry name" value="ADP-RIBOSYLGLYCOHYDROLASE"/>
    <property type="match status" value="1"/>
</dbReference>
<sequence length="449" mass="48324">MMFTASRAPRRFINNKGPVPSCLPRRLNPAGFQEGFKGAGLCCRRLGPPGRQGAALCAEPLRPTLPPGGPGEEGAARGKMAAAGPASGAGRLPARPRPGLARFRGCLAGALLGDCLGAVFEGRSVVKLPELLSFLKGLEPAPPEEGGEAAGSARGESLPYTDDTAMSRSVVQSLLAKQEFDEVDMAKRFAEEYKKEPNRGYGMAVVNVFKKLLSPKCSDVFEPARAQFNGKGSYGNGGAMRVAGIPLVYSDIQDVKKFAKLSAELTHANSLGYNGAILQALAVHLALQEGLSRETFLEQLISHMEHVEADDKSLSDARALGFEDLPFSRRLKKIKEFLELSSVPKADVLFELGNGIAALRSVPTAIYSFLRCMDADPDIPEHYNALQRTIIYCISLGGDTDTIATMAGAIAGAYYGEEQVPPSWEQSCEAFQETQRMAKSLYELYCQRL</sequence>
<feature type="binding site" evidence="25">
    <location>
        <position position="399"/>
    </location>
    <ligand>
        <name>Mg(2+)</name>
        <dbReference type="ChEBI" id="CHEBI:18420"/>
        <label>1</label>
    </ligand>
</feature>
<feature type="binding site" evidence="25">
    <location>
        <position position="162"/>
    </location>
    <ligand>
        <name>Mg(2+)</name>
        <dbReference type="ChEBI" id="CHEBI:18420"/>
        <label>1</label>
    </ligand>
</feature>
<keyword evidence="28" id="KW-1185">Reference proteome</keyword>
<dbReference type="GO" id="GO:0046872">
    <property type="term" value="F:metal ion binding"/>
    <property type="evidence" value="ECO:0007669"/>
    <property type="project" value="UniProtKB-KW"/>
</dbReference>
<evidence type="ECO:0000256" key="20">
    <source>
        <dbReference type="ARBA" id="ARBA00042722"/>
    </source>
</evidence>
<evidence type="ECO:0000256" key="10">
    <source>
        <dbReference type="ARBA" id="ARBA00022723"/>
    </source>
</evidence>
<name>A0A8C5ISJ5_JUNHY</name>
<evidence type="ECO:0000256" key="15">
    <source>
        <dbReference type="ARBA" id="ARBA00023204"/>
    </source>
</evidence>
<evidence type="ECO:0000256" key="2">
    <source>
        <dbReference type="ARBA" id="ARBA00004286"/>
    </source>
</evidence>
<reference evidence="27" key="2">
    <citation type="submission" date="2025-09" db="UniProtKB">
        <authorList>
            <consortium name="Ensembl"/>
        </authorList>
    </citation>
    <scope>IDENTIFICATION</scope>
</reference>
<dbReference type="GO" id="GO:0004649">
    <property type="term" value="F:poly(ADP-ribose) glycohydrolase activity"/>
    <property type="evidence" value="ECO:0007669"/>
    <property type="project" value="UniProtKB-EC"/>
</dbReference>
<dbReference type="FunFam" id="1.10.4080.10:FF:000001">
    <property type="entry name" value="ADP-ribose glycohydrolase ARH3"/>
    <property type="match status" value="1"/>
</dbReference>
<evidence type="ECO:0000256" key="3">
    <source>
        <dbReference type="ARBA" id="ARBA00004305"/>
    </source>
</evidence>
<keyword evidence="16" id="KW-0539">Nucleus</keyword>
<dbReference type="InterPro" id="IPR005502">
    <property type="entry name" value="Ribosyl_crysJ1"/>
</dbReference>
<organism evidence="27 28">
    <name type="scientific">Junco hyemalis</name>
    <name type="common">Dark-eyed junco</name>
    <dbReference type="NCBI Taxonomy" id="40217"/>
    <lineage>
        <taxon>Eukaryota</taxon>
        <taxon>Metazoa</taxon>
        <taxon>Chordata</taxon>
        <taxon>Craniata</taxon>
        <taxon>Vertebrata</taxon>
        <taxon>Euteleostomi</taxon>
        <taxon>Archelosauria</taxon>
        <taxon>Archosauria</taxon>
        <taxon>Dinosauria</taxon>
        <taxon>Saurischia</taxon>
        <taxon>Theropoda</taxon>
        <taxon>Coelurosauria</taxon>
        <taxon>Aves</taxon>
        <taxon>Neognathae</taxon>
        <taxon>Neoaves</taxon>
        <taxon>Telluraves</taxon>
        <taxon>Australaves</taxon>
        <taxon>Passeriformes</taxon>
        <taxon>Passerellidae</taxon>
        <taxon>Junco</taxon>
    </lineage>
</organism>
<evidence type="ECO:0000256" key="8">
    <source>
        <dbReference type="ARBA" id="ARBA00022454"/>
    </source>
</evidence>
<evidence type="ECO:0000256" key="7">
    <source>
        <dbReference type="ARBA" id="ARBA00012255"/>
    </source>
</evidence>
<dbReference type="InterPro" id="IPR050792">
    <property type="entry name" value="ADP-ribosylglycohydrolase"/>
</dbReference>
<comment type="cofactor">
    <cofactor evidence="25">
        <name>Mg(2+)</name>
        <dbReference type="ChEBI" id="CHEBI:18420"/>
    </cofactor>
    <text evidence="25">Binds 2 magnesium ions per subunit.</text>
</comment>
<evidence type="ECO:0000256" key="25">
    <source>
        <dbReference type="PIRSR" id="PIRSR605502-1"/>
    </source>
</evidence>
<keyword evidence="9" id="KW-0963">Cytoplasm</keyword>
<dbReference type="GO" id="GO:0006281">
    <property type="term" value="P:DNA repair"/>
    <property type="evidence" value="ECO:0007669"/>
    <property type="project" value="UniProtKB-KW"/>
</dbReference>
<evidence type="ECO:0000256" key="11">
    <source>
        <dbReference type="ARBA" id="ARBA00022763"/>
    </source>
</evidence>
<dbReference type="Gene3D" id="1.10.4080.10">
    <property type="entry name" value="ADP-ribosylation/Crystallin J1"/>
    <property type="match status" value="1"/>
</dbReference>
<dbReference type="Pfam" id="PF03747">
    <property type="entry name" value="ADP_ribosyl_GH"/>
    <property type="match status" value="1"/>
</dbReference>
<evidence type="ECO:0000256" key="18">
    <source>
        <dbReference type="ARBA" id="ARBA00042398"/>
    </source>
</evidence>
<feature type="binding site" evidence="25">
    <location>
        <position position="163"/>
    </location>
    <ligand>
        <name>Mg(2+)</name>
        <dbReference type="ChEBI" id="CHEBI:18420"/>
        <label>1</label>
    </ligand>
</feature>
<accession>A0A8C5ISJ5</accession>
<dbReference type="GO" id="GO:0140290">
    <property type="term" value="P:peptidyl-serine ADP-deribosylation"/>
    <property type="evidence" value="ECO:0007669"/>
    <property type="project" value="UniProtKB-ARBA"/>
</dbReference>
<evidence type="ECO:0000313" key="28">
    <source>
        <dbReference type="Proteomes" id="UP000694408"/>
    </source>
</evidence>
<comment type="catalytic activity">
    <reaction evidence="24">
        <text>alpha-NAD(+) + H2O = ADP-D-ribose + nicotinamide + H(+)</text>
        <dbReference type="Rhea" id="RHEA:68792"/>
        <dbReference type="ChEBI" id="CHEBI:15377"/>
        <dbReference type="ChEBI" id="CHEBI:15378"/>
        <dbReference type="ChEBI" id="CHEBI:17154"/>
        <dbReference type="ChEBI" id="CHEBI:57967"/>
        <dbReference type="ChEBI" id="CHEBI:77017"/>
    </reaction>
</comment>
<keyword evidence="14" id="KW-0496">Mitochondrion</keyword>
<evidence type="ECO:0000256" key="17">
    <source>
        <dbReference type="ARBA" id="ARBA00041057"/>
    </source>
</evidence>
<dbReference type="OMA" id="HMEHVEA"/>
<keyword evidence="11" id="KW-0227">DNA damage</keyword>
<keyword evidence="13 25" id="KW-0460">Magnesium</keyword>
<evidence type="ECO:0000256" key="21">
    <source>
        <dbReference type="ARBA" id="ARBA00042850"/>
    </source>
</evidence>
<dbReference type="Proteomes" id="UP000694408">
    <property type="component" value="Unplaced"/>
</dbReference>
<keyword evidence="12" id="KW-0378">Hydrolase</keyword>
<feature type="compositionally biased region" description="Low complexity" evidence="26">
    <location>
        <begin position="77"/>
        <end position="93"/>
    </location>
</feature>
<evidence type="ECO:0000256" key="6">
    <source>
        <dbReference type="ARBA" id="ARBA00011245"/>
    </source>
</evidence>
<comment type="similarity">
    <text evidence="5">Belongs to the ADP-ribosylglycohydrolase family.</text>
</comment>
<evidence type="ECO:0000313" key="27">
    <source>
        <dbReference type="Ensembl" id="ENSJHYP00000007503.1"/>
    </source>
</evidence>
<feature type="region of interest" description="Disordered" evidence="26">
    <location>
        <begin position="64"/>
        <end position="93"/>
    </location>
</feature>
<feature type="binding site" evidence="25">
    <location>
        <position position="402"/>
    </location>
    <ligand>
        <name>Mg(2+)</name>
        <dbReference type="ChEBI" id="CHEBI:18420"/>
        <label>1</label>
    </ligand>
</feature>
<keyword evidence="15" id="KW-0234">DNA repair</keyword>
<dbReference type="GO" id="GO:0005634">
    <property type="term" value="C:nucleus"/>
    <property type="evidence" value="ECO:0007669"/>
    <property type="project" value="UniProtKB-SubCell"/>
</dbReference>
<dbReference type="GO" id="GO:0005759">
    <property type="term" value="C:mitochondrial matrix"/>
    <property type="evidence" value="ECO:0007669"/>
    <property type="project" value="UniProtKB-SubCell"/>
</dbReference>
<reference evidence="27" key="1">
    <citation type="submission" date="2025-08" db="UniProtKB">
        <authorList>
            <consortium name="Ensembl"/>
        </authorList>
    </citation>
    <scope>IDENTIFICATION</scope>
</reference>
<feature type="binding site" evidence="25">
    <location>
        <position position="401"/>
    </location>
    <ligand>
        <name>Mg(2+)</name>
        <dbReference type="ChEBI" id="CHEBI:18420"/>
        <label>1</label>
    </ligand>
</feature>
<evidence type="ECO:0000256" key="19">
    <source>
        <dbReference type="ARBA" id="ARBA00042471"/>
    </source>
</evidence>
<protein>
    <recommendedName>
        <fullName evidence="17">ADP-ribosylhydrolase ARH3</fullName>
        <ecNumber evidence="7">3.2.1.143</ecNumber>
    </recommendedName>
    <alternativeName>
        <fullName evidence="18">ADP-ribose glycohydrolase ARH3</fullName>
    </alternativeName>
    <alternativeName>
        <fullName evidence="19">ADP-ribosylhydrolase 3</fullName>
    </alternativeName>
    <alternativeName>
        <fullName evidence="22">O-acetyl-ADP-ribose deacetylase ARH3</fullName>
    </alternativeName>
    <alternativeName>
        <fullName evidence="23">Poly(ADP-ribose) glycohydrolase ARH3</fullName>
    </alternativeName>
    <alternativeName>
        <fullName evidence="21">[Protein ADP-ribosylarginine] hydrolase-like protein 2</fullName>
    </alternativeName>
    <alternativeName>
        <fullName evidence="20">[Protein ADP-ribosylserine] hydrolase</fullName>
    </alternativeName>
</protein>
<dbReference type="SUPFAM" id="SSF101478">
    <property type="entry name" value="ADP-ribosylglycohydrolase"/>
    <property type="match status" value="1"/>
</dbReference>
<evidence type="ECO:0000256" key="22">
    <source>
        <dbReference type="ARBA" id="ARBA00043187"/>
    </source>
</evidence>
<feature type="binding site" evidence="25">
    <location>
        <position position="161"/>
    </location>
    <ligand>
        <name>Mg(2+)</name>
        <dbReference type="ChEBI" id="CHEBI:18420"/>
        <label>1</label>
    </ligand>
</feature>
<evidence type="ECO:0000256" key="24">
    <source>
        <dbReference type="ARBA" id="ARBA00049015"/>
    </source>
</evidence>
<dbReference type="GO" id="GO:0005694">
    <property type="term" value="C:chromosome"/>
    <property type="evidence" value="ECO:0007669"/>
    <property type="project" value="UniProtKB-SubCell"/>
</dbReference>
<dbReference type="EC" id="3.2.1.143" evidence="7"/>
<dbReference type="Ensembl" id="ENSJHYT00000009144.1">
    <property type="protein sequence ID" value="ENSJHYP00000007503.1"/>
    <property type="gene ID" value="ENSJHYG00000005980.1"/>
</dbReference>
<evidence type="ECO:0000256" key="12">
    <source>
        <dbReference type="ARBA" id="ARBA00022801"/>
    </source>
</evidence>
<keyword evidence="10 25" id="KW-0479">Metal-binding</keyword>
<evidence type="ECO:0000256" key="13">
    <source>
        <dbReference type="ARBA" id="ARBA00022842"/>
    </source>
</evidence>
<evidence type="ECO:0000256" key="9">
    <source>
        <dbReference type="ARBA" id="ARBA00022490"/>
    </source>
</evidence>
<comment type="subcellular location">
    <subcellularLocation>
        <location evidence="2">Chromosome</location>
    </subcellularLocation>
    <subcellularLocation>
        <location evidence="4">Cytoplasm</location>
    </subcellularLocation>
    <subcellularLocation>
        <location evidence="3">Mitochondrion matrix</location>
    </subcellularLocation>
    <subcellularLocation>
        <location evidence="1">Nucleus</location>
    </subcellularLocation>
</comment>
<keyword evidence="8" id="KW-0158">Chromosome</keyword>
<evidence type="ECO:0000256" key="1">
    <source>
        <dbReference type="ARBA" id="ARBA00004123"/>
    </source>
</evidence>
<dbReference type="PANTHER" id="PTHR16222:SF24">
    <property type="entry name" value="ADP-RIBOSYLHYDROLASE ARH3"/>
    <property type="match status" value="1"/>
</dbReference>
<evidence type="ECO:0000256" key="16">
    <source>
        <dbReference type="ARBA" id="ARBA00023242"/>
    </source>
</evidence>
<proteinExistence type="inferred from homology"/>
<feature type="region of interest" description="Disordered" evidence="26">
    <location>
        <begin position="138"/>
        <end position="161"/>
    </location>
</feature>
<evidence type="ECO:0000256" key="4">
    <source>
        <dbReference type="ARBA" id="ARBA00004496"/>
    </source>
</evidence>
<evidence type="ECO:0000256" key="26">
    <source>
        <dbReference type="SAM" id="MobiDB-lite"/>
    </source>
</evidence>
<dbReference type="AlphaFoldDB" id="A0A8C5ISJ5"/>
<evidence type="ECO:0000256" key="23">
    <source>
        <dbReference type="ARBA" id="ARBA00043193"/>
    </source>
</evidence>
<evidence type="ECO:0000256" key="5">
    <source>
        <dbReference type="ARBA" id="ARBA00010702"/>
    </source>
</evidence>
<comment type="subunit">
    <text evidence="6">Monomer.</text>
</comment>
<dbReference type="InterPro" id="IPR036705">
    <property type="entry name" value="Ribosyl_crysJ1_sf"/>
</dbReference>